<evidence type="ECO:0000313" key="1">
    <source>
        <dbReference type="EMBL" id="MCW3784183.1"/>
    </source>
</evidence>
<evidence type="ECO:0000313" key="2">
    <source>
        <dbReference type="Proteomes" id="UP001207582"/>
    </source>
</evidence>
<dbReference type="InterPro" id="IPR014942">
    <property type="entry name" value="AbiEii"/>
</dbReference>
<gene>
    <name evidence="1" type="ORF">OM960_21870</name>
</gene>
<organism evidence="1 2">
    <name type="scientific">Defluviimonas salinarum</name>
    <dbReference type="NCBI Taxonomy" id="2992147"/>
    <lineage>
        <taxon>Bacteria</taxon>
        <taxon>Pseudomonadati</taxon>
        <taxon>Pseudomonadota</taxon>
        <taxon>Alphaproteobacteria</taxon>
        <taxon>Rhodobacterales</taxon>
        <taxon>Paracoccaceae</taxon>
        <taxon>Albidovulum</taxon>
    </lineage>
</organism>
<dbReference type="GO" id="GO:0016740">
    <property type="term" value="F:transferase activity"/>
    <property type="evidence" value="ECO:0007669"/>
    <property type="project" value="UniProtKB-KW"/>
</dbReference>
<dbReference type="RefSeq" id="WP_264773454.1">
    <property type="nucleotide sequence ID" value="NZ_JAPDOG010000034.1"/>
</dbReference>
<proteinExistence type="predicted"/>
<dbReference type="Pfam" id="PF08843">
    <property type="entry name" value="AbiEii"/>
    <property type="match status" value="1"/>
</dbReference>
<sequence>MFAPVSFRRDHHNAILEVLRSLDGEFFARSKCYFGGGTAIVLELDEYRESVDVDFLCADREGYRDLRSALAGASGLDRVLRPGADLEVLREVRADQYGIRTFIRSQGVTIKFEILREARIGLDGEVDPRFGVPVLSRELMFAEKLLANSDRWYAPEVLSRDILDLSVMILRWGDIPERAWIIAEEAYGVKAREDFALAVGKIRNPDWIGKCAKEMAIDQGLVDEILALHGGPTPRHPSPFD</sequence>
<reference evidence="1 2" key="1">
    <citation type="submission" date="2022-10" db="EMBL/GenBank/DDBJ databases">
        <title>Defluviimonas sp. CAU 1641 isolated from mud.</title>
        <authorList>
            <person name="Kim W."/>
        </authorList>
    </citation>
    <scope>NUCLEOTIDE SEQUENCE [LARGE SCALE GENOMIC DNA]</scope>
    <source>
        <strain evidence="1 2">CAU 1641</strain>
    </source>
</reference>
<accession>A0ABT3J923</accession>
<dbReference type="Proteomes" id="UP001207582">
    <property type="component" value="Unassembled WGS sequence"/>
</dbReference>
<dbReference type="EMBL" id="JAPDOG010000034">
    <property type="protein sequence ID" value="MCW3784183.1"/>
    <property type="molecule type" value="Genomic_DNA"/>
</dbReference>
<name>A0ABT3J923_9RHOB</name>
<keyword evidence="1" id="KW-0808">Transferase</keyword>
<comment type="caution">
    <text evidence="1">The sequence shown here is derived from an EMBL/GenBank/DDBJ whole genome shotgun (WGS) entry which is preliminary data.</text>
</comment>
<protein>
    <submittedName>
        <fullName evidence="1">Nucleotidyl transferase AbiEii/AbiGii toxin family protein</fullName>
    </submittedName>
</protein>
<keyword evidence="2" id="KW-1185">Reference proteome</keyword>